<dbReference type="Proteomes" id="UP000276991">
    <property type="component" value="Unassembled WGS sequence"/>
</dbReference>
<evidence type="ECO:0000313" key="1">
    <source>
        <dbReference type="EMBL" id="VBB28774.1"/>
    </source>
</evidence>
<keyword evidence="2" id="KW-1185">Reference proteome</keyword>
<dbReference type="OrthoDB" id="5807785at2759"/>
<organism evidence="1 2">
    <name type="scientific">Acanthocheilonema viteae</name>
    <name type="common">Filarial nematode worm</name>
    <name type="synonym">Dipetalonema viteae</name>
    <dbReference type="NCBI Taxonomy" id="6277"/>
    <lineage>
        <taxon>Eukaryota</taxon>
        <taxon>Metazoa</taxon>
        <taxon>Ecdysozoa</taxon>
        <taxon>Nematoda</taxon>
        <taxon>Chromadorea</taxon>
        <taxon>Rhabditida</taxon>
        <taxon>Spirurina</taxon>
        <taxon>Spiruromorpha</taxon>
        <taxon>Filarioidea</taxon>
        <taxon>Onchocercidae</taxon>
        <taxon>Acanthocheilonema</taxon>
    </lineage>
</organism>
<gene>
    <name evidence="1" type="ORF">NAV_LOCUS3604</name>
</gene>
<reference evidence="1 2" key="1">
    <citation type="submission" date="2018-08" db="EMBL/GenBank/DDBJ databases">
        <authorList>
            <person name="Laetsch R D."/>
            <person name="Stevens L."/>
            <person name="Kumar S."/>
            <person name="Blaxter L. M."/>
        </authorList>
    </citation>
    <scope>NUCLEOTIDE SEQUENCE [LARGE SCALE GENOMIC DNA]</scope>
</reference>
<accession>A0A498SAK9</accession>
<evidence type="ECO:0000313" key="2">
    <source>
        <dbReference type="Proteomes" id="UP000276991"/>
    </source>
</evidence>
<protein>
    <submittedName>
        <fullName evidence="1">Uncharacterized protein</fullName>
    </submittedName>
</protein>
<sequence>MDRRYFELEEDMQEPQKTTFEKKRDMIEERFTILKNDMHTLRMSVQQTTNEVKGVYQHVMKLQNVVDNVSENVKIQLHESKIFRERKVMEYRQLLEKSKRVLDESKSLVQAFEHVKQNRKRIVEQMKGCGWMMSSLDVLDISITALKISTPMVIANFAKMVIAKISNEKLLEYSGK</sequence>
<proteinExistence type="predicted"/>
<dbReference type="EMBL" id="UPTC01000471">
    <property type="protein sequence ID" value="VBB28774.1"/>
    <property type="molecule type" value="Genomic_DNA"/>
</dbReference>
<dbReference type="AlphaFoldDB" id="A0A498SAK9"/>
<name>A0A498SAK9_ACAVI</name>